<dbReference type="Proteomes" id="UP000030681">
    <property type="component" value="Unassembled WGS sequence"/>
</dbReference>
<feature type="region of interest" description="Disordered" evidence="1">
    <location>
        <begin position="251"/>
        <end position="330"/>
    </location>
</feature>
<sequence>CKLLLDGDSYFNGKDVNTQKINNELTIKGFCNNGVCKTNEAGINALAVYIHNKFKNLIKRQSQYNHYDEYLLMWISDKLFKIHIESIGKKNEKGYIDAFTLNKAYNTYLKKHKAKLDYWVLFDNIKGLKDANLKYMSEYYKLLNKICKIITDYNNSAKSKKVLKYSSDCSFQYKTLYKNIFECQSYLDLLNKLKGTYDDFISYATMRNRSNNNLATKLKKLKPEDGEEMDAVRGFKTYDFSNEECKLPKKKKKIVSSKKAESPAADSPPPQSGQDGGSSKTGGSNGQDPSKDSENSKENKGDASGNKGSQSGGNGNSDDGSSGPTSSTSGGSFGWRLSIFELILEGNEYYNKASDFINQNQQKFKDAGKKISGAYNSAVDILKSAYNASSIYFNGMINSITNQINQYDTPKSRKSGDKFPQSNDQSQKSGDLPQTPPKEQTQITSPDPSQPNQLPPQTQDGQSKDNHLQESPPTQNIDSPNSKQVNPSDSGDNQSESGGTGDNSPTPNGPSPLQKYSNQQNIPQQISPQSSSETSPKSKEQTQEQRPSQGTSGNQNSDRTNQEGPKKPVTSPVVKKENIGTESKGNVITEIGGEYVLKKYKKIVFSIIVILIPITLTILYKYLSSGWRKELKKKTNMKKVINSIGGKKQIQIIIKSSNQKKNTKKSINSVYGEKSPSLNIYKIMQADPKARFHRIINLIKLYLKSN</sequence>
<protein>
    <recommendedName>
        <fullName evidence="5">CIR protein</fullName>
    </recommendedName>
</protein>
<evidence type="ECO:0008006" key="5">
    <source>
        <dbReference type="Google" id="ProtNLM"/>
    </source>
</evidence>
<organism evidence="3 4">
    <name type="scientific">Plasmodium vinckei vinckei</name>
    <dbReference type="NCBI Taxonomy" id="54757"/>
    <lineage>
        <taxon>Eukaryota</taxon>
        <taxon>Sar</taxon>
        <taxon>Alveolata</taxon>
        <taxon>Apicomplexa</taxon>
        <taxon>Aconoidasida</taxon>
        <taxon>Haemosporida</taxon>
        <taxon>Plasmodiidae</taxon>
        <taxon>Plasmodium</taxon>
        <taxon>Plasmodium (Vinckeia)</taxon>
    </lineage>
</organism>
<feature type="compositionally biased region" description="Low complexity" evidence="1">
    <location>
        <begin position="316"/>
        <end position="330"/>
    </location>
</feature>
<dbReference type="AlphaFoldDB" id="A0A081I902"/>
<proteinExistence type="predicted"/>
<feature type="compositionally biased region" description="Polar residues" evidence="1">
    <location>
        <begin position="544"/>
        <end position="559"/>
    </location>
</feature>
<evidence type="ECO:0000313" key="4">
    <source>
        <dbReference type="Proteomes" id="UP000030681"/>
    </source>
</evidence>
<feature type="transmembrane region" description="Helical" evidence="2">
    <location>
        <begin position="603"/>
        <end position="623"/>
    </location>
</feature>
<dbReference type="InterPro" id="IPR006477">
    <property type="entry name" value="Yir_bir_cir"/>
</dbReference>
<keyword evidence="2" id="KW-1133">Transmembrane helix</keyword>
<gene>
    <name evidence="3" type="ORF">YYE_04992</name>
</gene>
<name>A0A081I902_PLAVN</name>
<dbReference type="Pfam" id="PF06022">
    <property type="entry name" value="Cir_Bir_Yir"/>
    <property type="match status" value="1"/>
</dbReference>
<feature type="compositionally biased region" description="Gly residues" evidence="1">
    <location>
        <begin position="274"/>
        <end position="285"/>
    </location>
</feature>
<dbReference type="EMBL" id="KL446975">
    <property type="protein sequence ID" value="KEG00160.1"/>
    <property type="molecule type" value="Genomic_DNA"/>
</dbReference>
<feature type="non-terminal residue" evidence="3">
    <location>
        <position position="1"/>
    </location>
</feature>
<feature type="compositionally biased region" description="Basic and acidic residues" evidence="1">
    <location>
        <begin position="289"/>
        <end position="301"/>
    </location>
</feature>
<feature type="compositionally biased region" description="Polar residues" evidence="1">
    <location>
        <begin position="469"/>
        <end position="506"/>
    </location>
</feature>
<evidence type="ECO:0000256" key="2">
    <source>
        <dbReference type="SAM" id="Phobius"/>
    </source>
</evidence>
<evidence type="ECO:0000256" key="1">
    <source>
        <dbReference type="SAM" id="MobiDB-lite"/>
    </source>
</evidence>
<accession>A0A081I902</accession>
<feature type="compositionally biased region" description="Low complexity" evidence="1">
    <location>
        <begin position="517"/>
        <end position="535"/>
    </location>
</feature>
<evidence type="ECO:0000313" key="3">
    <source>
        <dbReference type="EMBL" id="KEG00160.1"/>
    </source>
</evidence>
<keyword evidence="2" id="KW-0812">Transmembrane</keyword>
<feature type="region of interest" description="Disordered" evidence="1">
    <location>
        <begin position="407"/>
        <end position="578"/>
    </location>
</feature>
<reference evidence="3 4" key="1">
    <citation type="submission" date="2013-02" db="EMBL/GenBank/DDBJ databases">
        <title>The Genome Sequence of Plasmodium vinckei vinckei.</title>
        <authorList>
            <consortium name="The Broad Institute Genome Sequencing Platform"/>
            <consortium name="The Broad Institute Genome Sequencing Center for Infectious Disease"/>
            <person name="Neafsey D."/>
            <person name="Cheeseman I."/>
            <person name="Volkman S."/>
            <person name="Adams J."/>
            <person name="Walker B."/>
            <person name="Young S.K."/>
            <person name="Zeng Q."/>
            <person name="Gargeya S."/>
            <person name="Fitzgerald M."/>
            <person name="Haas B."/>
            <person name="Abouelleil A."/>
            <person name="Alvarado L."/>
            <person name="Arachchi H.M."/>
            <person name="Berlin A.M."/>
            <person name="Chapman S.B."/>
            <person name="Dewar J."/>
            <person name="Goldberg J."/>
            <person name="Griggs A."/>
            <person name="Gujja S."/>
            <person name="Hansen M."/>
            <person name="Howarth C."/>
            <person name="Imamovic A."/>
            <person name="Larimer J."/>
            <person name="McCowan C."/>
            <person name="Murphy C."/>
            <person name="Neiman D."/>
            <person name="Pearson M."/>
            <person name="Priest M."/>
            <person name="Roberts A."/>
            <person name="Saif S."/>
            <person name="Shea T."/>
            <person name="Sisk P."/>
            <person name="Sykes S."/>
            <person name="Wortman J."/>
            <person name="Nusbaum C."/>
            <person name="Birren B."/>
        </authorList>
    </citation>
    <scope>NUCLEOTIDE SEQUENCE [LARGE SCALE GENOMIC DNA]</scope>
    <source>
        <strain evidence="4">vinckei</strain>
    </source>
</reference>
<feature type="compositionally biased region" description="Polar residues" evidence="1">
    <location>
        <begin position="420"/>
        <end position="429"/>
    </location>
</feature>
<keyword evidence="2" id="KW-0472">Membrane</keyword>
<feature type="compositionally biased region" description="Polar residues" evidence="1">
    <location>
        <begin position="437"/>
        <end position="461"/>
    </location>
</feature>